<proteinExistence type="predicted"/>
<dbReference type="InterPro" id="IPR048821">
    <property type="entry name" value="PDE12-like_N"/>
</dbReference>
<organism evidence="16 17">
    <name type="scientific">Mizuhopecten yessoensis</name>
    <name type="common">Japanese scallop</name>
    <name type="synonym">Patinopecten yessoensis</name>
    <dbReference type="NCBI Taxonomy" id="6573"/>
    <lineage>
        <taxon>Eukaryota</taxon>
        <taxon>Metazoa</taxon>
        <taxon>Spiralia</taxon>
        <taxon>Lophotrochozoa</taxon>
        <taxon>Mollusca</taxon>
        <taxon>Bivalvia</taxon>
        <taxon>Autobranchia</taxon>
        <taxon>Pteriomorphia</taxon>
        <taxon>Pectinida</taxon>
        <taxon>Pectinoidea</taxon>
        <taxon>Pectinidae</taxon>
        <taxon>Mizuhopecten</taxon>
    </lineage>
</organism>
<dbReference type="STRING" id="6573.A0A210QN62"/>
<dbReference type="GO" id="GO:0000288">
    <property type="term" value="P:nuclear-transcribed mRNA catabolic process, deadenylation-dependent decay"/>
    <property type="evidence" value="ECO:0007669"/>
    <property type="project" value="TreeGrafter"/>
</dbReference>
<keyword evidence="10" id="KW-0809">Transit peptide</keyword>
<dbReference type="OrthoDB" id="412787at2759"/>
<name>A0A210QN62_MIZYE</name>
<evidence type="ECO:0000256" key="3">
    <source>
        <dbReference type="ARBA" id="ARBA00022553"/>
    </source>
</evidence>
<dbReference type="FunFam" id="3.60.10.10:FF:000018">
    <property type="entry name" value="2',5'-phosphodiesterase 12"/>
    <property type="match status" value="1"/>
</dbReference>
<evidence type="ECO:0000256" key="1">
    <source>
        <dbReference type="ARBA" id="ARBA00001946"/>
    </source>
</evidence>
<evidence type="ECO:0000256" key="10">
    <source>
        <dbReference type="ARBA" id="ARBA00022946"/>
    </source>
</evidence>
<keyword evidence="11" id="KW-0496">Mitochondrion</keyword>
<comment type="subcellular location">
    <subcellularLocation>
        <location evidence="2">Mitochondrion matrix</location>
    </subcellularLocation>
</comment>
<feature type="domain" description="2',5'-phosphodiesterase 12-like N-terminal" evidence="15">
    <location>
        <begin position="142"/>
        <end position="225"/>
    </location>
</feature>
<dbReference type="Proteomes" id="UP000242188">
    <property type="component" value="Unassembled WGS sequence"/>
</dbReference>
<dbReference type="Pfam" id="PF03372">
    <property type="entry name" value="Exo_endo_phos"/>
    <property type="match status" value="1"/>
</dbReference>
<keyword evidence="4" id="KW-0507">mRNA processing</keyword>
<keyword evidence="9" id="KW-0460">Magnesium</keyword>
<dbReference type="Gene3D" id="3.60.10.10">
    <property type="entry name" value="Endonuclease/exonuclease/phosphatase"/>
    <property type="match status" value="1"/>
</dbReference>
<dbReference type="InterPro" id="IPR050410">
    <property type="entry name" value="CCR4/nocturin_mRNA_transcr"/>
</dbReference>
<evidence type="ECO:0000256" key="7">
    <source>
        <dbReference type="ARBA" id="ARBA00022801"/>
    </source>
</evidence>
<feature type="domain" description="Endonuclease/exonuclease/phosphatase" evidence="14">
    <location>
        <begin position="269"/>
        <end position="579"/>
    </location>
</feature>
<evidence type="ECO:0000256" key="2">
    <source>
        <dbReference type="ARBA" id="ARBA00004305"/>
    </source>
</evidence>
<keyword evidence="7" id="KW-0378">Hydrolase</keyword>
<dbReference type="PANTHER" id="PTHR12121">
    <property type="entry name" value="CARBON CATABOLITE REPRESSOR PROTEIN 4"/>
    <property type="match status" value="1"/>
</dbReference>
<dbReference type="GO" id="GO:0006397">
    <property type="term" value="P:mRNA processing"/>
    <property type="evidence" value="ECO:0007669"/>
    <property type="project" value="UniProtKB-KW"/>
</dbReference>
<keyword evidence="8" id="KW-0269">Exonuclease</keyword>
<evidence type="ECO:0000256" key="13">
    <source>
        <dbReference type="ARBA" id="ARBA00083541"/>
    </source>
</evidence>
<evidence type="ECO:0000256" key="4">
    <source>
        <dbReference type="ARBA" id="ARBA00022664"/>
    </source>
</evidence>
<dbReference type="GO" id="GO:0046872">
    <property type="term" value="F:metal ion binding"/>
    <property type="evidence" value="ECO:0007669"/>
    <property type="project" value="UniProtKB-KW"/>
</dbReference>
<keyword evidence="6" id="KW-0479">Metal-binding</keyword>
<protein>
    <recommendedName>
        <fullName evidence="12">2',5'-phosphodiesterase 12</fullName>
    </recommendedName>
    <alternativeName>
        <fullName evidence="13">Mitochondrial deadenylase</fullName>
    </alternativeName>
</protein>
<evidence type="ECO:0000259" key="15">
    <source>
        <dbReference type="Pfam" id="PF21171"/>
    </source>
</evidence>
<evidence type="ECO:0000313" key="17">
    <source>
        <dbReference type="Proteomes" id="UP000242188"/>
    </source>
</evidence>
<keyword evidence="17" id="KW-1185">Reference proteome</keyword>
<dbReference type="PANTHER" id="PTHR12121:SF37">
    <property type="entry name" value="2',5'-PHOSPHODIESTERASE 12"/>
    <property type="match status" value="1"/>
</dbReference>
<dbReference type="EMBL" id="NEDP02002754">
    <property type="protein sequence ID" value="OWF50180.1"/>
    <property type="molecule type" value="Genomic_DNA"/>
</dbReference>
<dbReference type="InterPro" id="IPR005135">
    <property type="entry name" value="Endo/exonuclease/phosphatase"/>
</dbReference>
<dbReference type="SUPFAM" id="SSF56219">
    <property type="entry name" value="DNase I-like"/>
    <property type="match status" value="1"/>
</dbReference>
<dbReference type="InterPro" id="IPR036691">
    <property type="entry name" value="Endo/exonu/phosph_ase_sf"/>
</dbReference>
<gene>
    <name evidence="16" type="ORF">KP79_PYT24513</name>
</gene>
<evidence type="ECO:0000256" key="5">
    <source>
        <dbReference type="ARBA" id="ARBA00022722"/>
    </source>
</evidence>
<evidence type="ECO:0000259" key="14">
    <source>
        <dbReference type="Pfam" id="PF03372"/>
    </source>
</evidence>
<evidence type="ECO:0000256" key="9">
    <source>
        <dbReference type="ARBA" id="ARBA00022842"/>
    </source>
</evidence>
<evidence type="ECO:0000256" key="8">
    <source>
        <dbReference type="ARBA" id="ARBA00022839"/>
    </source>
</evidence>
<evidence type="ECO:0000256" key="12">
    <source>
        <dbReference type="ARBA" id="ARBA00072755"/>
    </source>
</evidence>
<comment type="caution">
    <text evidence="16">The sequence shown here is derived from an EMBL/GenBank/DDBJ whole genome shotgun (WGS) entry which is preliminary data.</text>
</comment>
<evidence type="ECO:0000313" key="16">
    <source>
        <dbReference type="EMBL" id="OWF50180.1"/>
    </source>
</evidence>
<accession>A0A210QN62</accession>
<keyword evidence="3" id="KW-0597">Phosphoprotein</keyword>
<evidence type="ECO:0000256" key="11">
    <source>
        <dbReference type="ARBA" id="ARBA00023128"/>
    </source>
</evidence>
<dbReference type="AlphaFoldDB" id="A0A210QN62"/>
<reference evidence="16 17" key="1">
    <citation type="journal article" date="2017" name="Nat. Ecol. Evol.">
        <title>Scallop genome provides insights into evolution of bilaterian karyotype and development.</title>
        <authorList>
            <person name="Wang S."/>
            <person name="Zhang J."/>
            <person name="Jiao W."/>
            <person name="Li J."/>
            <person name="Xun X."/>
            <person name="Sun Y."/>
            <person name="Guo X."/>
            <person name="Huan P."/>
            <person name="Dong B."/>
            <person name="Zhang L."/>
            <person name="Hu X."/>
            <person name="Sun X."/>
            <person name="Wang J."/>
            <person name="Zhao C."/>
            <person name="Wang Y."/>
            <person name="Wang D."/>
            <person name="Huang X."/>
            <person name="Wang R."/>
            <person name="Lv J."/>
            <person name="Li Y."/>
            <person name="Zhang Z."/>
            <person name="Liu B."/>
            <person name="Lu W."/>
            <person name="Hui Y."/>
            <person name="Liang J."/>
            <person name="Zhou Z."/>
            <person name="Hou R."/>
            <person name="Li X."/>
            <person name="Liu Y."/>
            <person name="Li H."/>
            <person name="Ning X."/>
            <person name="Lin Y."/>
            <person name="Zhao L."/>
            <person name="Xing Q."/>
            <person name="Dou J."/>
            <person name="Li Y."/>
            <person name="Mao J."/>
            <person name="Guo H."/>
            <person name="Dou H."/>
            <person name="Li T."/>
            <person name="Mu C."/>
            <person name="Jiang W."/>
            <person name="Fu Q."/>
            <person name="Fu X."/>
            <person name="Miao Y."/>
            <person name="Liu J."/>
            <person name="Yu Q."/>
            <person name="Li R."/>
            <person name="Liao H."/>
            <person name="Li X."/>
            <person name="Kong Y."/>
            <person name="Jiang Z."/>
            <person name="Chourrout D."/>
            <person name="Li R."/>
            <person name="Bao Z."/>
        </authorList>
    </citation>
    <scope>NUCLEOTIDE SEQUENCE [LARGE SCALE GENOMIC DNA]</scope>
    <source>
        <strain evidence="16 17">PY_sf001</strain>
    </source>
</reference>
<dbReference type="GO" id="GO:0005759">
    <property type="term" value="C:mitochondrial matrix"/>
    <property type="evidence" value="ECO:0007669"/>
    <property type="project" value="UniProtKB-SubCell"/>
</dbReference>
<dbReference type="GO" id="GO:0004535">
    <property type="term" value="F:poly(A)-specific ribonuclease activity"/>
    <property type="evidence" value="ECO:0007669"/>
    <property type="project" value="UniProtKB-ARBA"/>
</dbReference>
<sequence>MQSTCHAVKRISRYFHFRIIPIGRSPKRMAHCNVRFLPDEERASISFQYGLQPKSLKKFNFERRLDETVGEFIERLKTGIEKKCLKRKKKSEAAENEPLIPAISISLNGIVFTKETIIRDSMVDGSILKIDDCRLPVIVNAPFIKTLSIPESTMAGFPVLPVIDGEFLDMNDTECVWGRFKLQPDVVLKADMRFSDCEEVGRTCVYNTTVDDVGWMLMLKCIPRRKDISGTEAFAVMKYPIAPGPGICPFEARHVFTDSVTDSNCIRVMSYNILADYYADTDYTRDILYSYCAPYALKGDYRKPLLLKEIYGYNCDIMCLQEVDRKGFKSYLLPALDSIGYTGMAKWKGTNAPEGEAIFFRKSKFSFEADHSILLSEQLKNNPAYADIGEKISIDKELTILIEGHGAVLQVVALRSIDDPSQVLCMANTHLYFRPDAGAVRLLQSILCIKHLEQVKATYKEQGVDLAIIFCGDFNSRPTNGVHQFVTQCHVPSDLSDWNTPGKPEEAHLTDMTFSHSQSLISACGYPKYTNYVGEFNEMLDYIFIDSNKFTVEKVVPPPDHDEVILHTALPSVVFPSDHIAQVCDIKWIKTDRPMEESQ</sequence>
<evidence type="ECO:0000256" key="6">
    <source>
        <dbReference type="ARBA" id="ARBA00022723"/>
    </source>
</evidence>
<keyword evidence="5" id="KW-0540">Nuclease</keyword>
<comment type="cofactor">
    <cofactor evidence="1">
        <name>Mg(2+)</name>
        <dbReference type="ChEBI" id="CHEBI:18420"/>
    </cofactor>
</comment>
<dbReference type="Pfam" id="PF21171">
    <property type="entry name" value="PDE12-like_N"/>
    <property type="match status" value="1"/>
</dbReference>